<keyword evidence="3 4" id="KW-0472">Membrane</keyword>
<dbReference type="PANTHER" id="PTHR23531">
    <property type="entry name" value="QUINOLENE RESISTANCE PROTEIN NORA"/>
    <property type="match status" value="1"/>
</dbReference>
<dbReference type="Pfam" id="PF07690">
    <property type="entry name" value="MFS_1"/>
    <property type="match status" value="1"/>
</dbReference>
<feature type="domain" description="Major facilitator superfamily (MFS) profile" evidence="5">
    <location>
        <begin position="22"/>
        <end position="417"/>
    </location>
</feature>
<feature type="transmembrane region" description="Helical" evidence="4">
    <location>
        <begin position="299"/>
        <end position="319"/>
    </location>
</feature>
<feature type="transmembrane region" description="Helical" evidence="4">
    <location>
        <begin position="152"/>
        <end position="174"/>
    </location>
</feature>
<dbReference type="InterPro" id="IPR052714">
    <property type="entry name" value="MFS_Exporter"/>
</dbReference>
<feature type="transmembrane region" description="Helical" evidence="4">
    <location>
        <begin position="23"/>
        <end position="46"/>
    </location>
</feature>
<dbReference type="AlphaFoldDB" id="A0A7W4K4Z9"/>
<dbReference type="RefSeq" id="WP_182953637.1">
    <property type="nucleotide sequence ID" value="NZ_JABEQM010000001.1"/>
</dbReference>
<name>A0A7W4K4Z9_9PROT</name>
<evidence type="ECO:0000313" key="7">
    <source>
        <dbReference type="Proteomes" id="UP000578030"/>
    </source>
</evidence>
<dbReference type="InterPro" id="IPR020846">
    <property type="entry name" value="MFS_dom"/>
</dbReference>
<feature type="transmembrane region" description="Helical" evidence="4">
    <location>
        <begin position="181"/>
        <end position="200"/>
    </location>
</feature>
<sequence length="450" mass="48455">MTQTDVLSDRPSLADRIGIPRPLLWGFVGLLLFMIGDGVEAGYLAPYLENHGQSARDVAFLFTVYGVAVSISSWLSGPLSDLWGPKRVMWIGLAIWSVFEVAFLVMGLQVGSYPMMVVAYTLRGLGYPLFAYGFLVWIAAATPPRQLGSAAGWFWFAFSGGLPTLGSLFASFAIPVIGELATFWSSLGLVVAGGLVALLLTRERVGASRLAPQHVSVKGIFFGSLSILWREPKTFVAMIVRTIDTASEYAFLVIMPSFFMKVVGFTLSQWLQLLSIVFLSNILFNLVSGMLADRLGHRTVVSIAGCLGAAISVPVFYYVPMAYHGNFLVASLAGIFYGATVAAFVPLSGLVPQICPKEKAAALSALGLGAGASTWVGPAIVTWFEGWHGIEGIIWIFSGLYAFAGILTLYLSVPDHARAEAATAQRAGRYADQRTDRHADGMYGETPVLH</sequence>
<protein>
    <submittedName>
        <fullName evidence="6">MFS transporter</fullName>
    </submittedName>
</protein>
<dbReference type="NCBIfam" id="TIGR00897">
    <property type="entry name" value="2A0118"/>
    <property type="match status" value="1"/>
</dbReference>
<dbReference type="SUPFAM" id="SSF103473">
    <property type="entry name" value="MFS general substrate transporter"/>
    <property type="match status" value="1"/>
</dbReference>
<dbReference type="Gene3D" id="1.20.1250.20">
    <property type="entry name" value="MFS general substrate transporter like domains"/>
    <property type="match status" value="2"/>
</dbReference>
<dbReference type="CDD" id="cd17337">
    <property type="entry name" value="MFS_CsbX"/>
    <property type="match status" value="1"/>
</dbReference>
<dbReference type="GO" id="GO:0022857">
    <property type="term" value="F:transmembrane transporter activity"/>
    <property type="evidence" value="ECO:0007669"/>
    <property type="project" value="InterPro"/>
</dbReference>
<feature type="transmembrane region" description="Helical" evidence="4">
    <location>
        <begin position="393"/>
        <end position="413"/>
    </location>
</feature>
<feature type="transmembrane region" description="Helical" evidence="4">
    <location>
        <begin position="88"/>
        <end position="108"/>
    </location>
</feature>
<feature type="transmembrane region" description="Helical" evidence="4">
    <location>
        <begin position="58"/>
        <end position="76"/>
    </location>
</feature>
<evidence type="ECO:0000313" key="6">
    <source>
        <dbReference type="EMBL" id="MBB2200373.1"/>
    </source>
</evidence>
<keyword evidence="7" id="KW-1185">Reference proteome</keyword>
<proteinExistence type="predicted"/>
<feature type="transmembrane region" description="Helical" evidence="4">
    <location>
        <begin position="273"/>
        <end position="292"/>
    </location>
</feature>
<comment type="caution">
    <text evidence="6">The sequence shown here is derived from an EMBL/GenBank/DDBJ whole genome shotgun (WGS) entry which is preliminary data.</text>
</comment>
<feature type="transmembrane region" description="Helical" evidence="4">
    <location>
        <begin position="120"/>
        <end position="140"/>
    </location>
</feature>
<gene>
    <name evidence="6" type="ORF">HLH28_02050</name>
</gene>
<evidence type="ECO:0000256" key="2">
    <source>
        <dbReference type="ARBA" id="ARBA00022989"/>
    </source>
</evidence>
<dbReference type="InterPro" id="IPR036259">
    <property type="entry name" value="MFS_trans_sf"/>
</dbReference>
<reference evidence="6 7" key="1">
    <citation type="submission" date="2020-04" db="EMBL/GenBank/DDBJ databases">
        <title>Description of novel Gluconacetobacter.</title>
        <authorList>
            <person name="Sombolestani A."/>
        </authorList>
    </citation>
    <scope>NUCLEOTIDE SEQUENCE [LARGE SCALE GENOMIC DNA]</scope>
    <source>
        <strain evidence="6 7">LMG 27802</strain>
    </source>
</reference>
<evidence type="ECO:0000259" key="5">
    <source>
        <dbReference type="PROSITE" id="PS50850"/>
    </source>
</evidence>
<dbReference type="InterPro" id="IPR011701">
    <property type="entry name" value="MFS"/>
</dbReference>
<dbReference type="InterPro" id="IPR004748">
    <property type="entry name" value="Polyol_permease-like"/>
</dbReference>
<keyword evidence="1 4" id="KW-0812">Transmembrane</keyword>
<dbReference type="PROSITE" id="PS50850">
    <property type="entry name" value="MFS"/>
    <property type="match status" value="1"/>
</dbReference>
<dbReference type="Proteomes" id="UP000578030">
    <property type="component" value="Unassembled WGS sequence"/>
</dbReference>
<evidence type="ECO:0000256" key="3">
    <source>
        <dbReference type="ARBA" id="ARBA00023136"/>
    </source>
</evidence>
<accession>A0A7W4K4Z9</accession>
<dbReference type="GO" id="GO:0016020">
    <property type="term" value="C:membrane"/>
    <property type="evidence" value="ECO:0007669"/>
    <property type="project" value="InterPro"/>
</dbReference>
<feature type="transmembrane region" description="Helical" evidence="4">
    <location>
        <begin position="325"/>
        <end position="348"/>
    </location>
</feature>
<evidence type="ECO:0000256" key="1">
    <source>
        <dbReference type="ARBA" id="ARBA00022692"/>
    </source>
</evidence>
<evidence type="ECO:0000256" key="4">
    <source>
        <dbReference type="SAM" id="Phobius"/>
    </source>
</evidence>
<organism evidence="6 7">
    <name type="scientific">Gluconacetobacter tumulisoli</name>
    <dbReference type="NCBI Taxonomy" id="1286189"/>
    <lineage>
        <taxon>Bacteria</taxon>
        <taxon>Pseudomonadati</taxon>
        <taxon>Pseudomonadota</taxon>
        <taxon>Alphaproteobacteria</taxon>
        <taxon>Acetobacterales</taxon>
        <taxon>Acetobacteraceae</taxon>
        <taxon>Gluconacetobacter</taxon>
    </lineage>
</organism>
<dbReference type="EMBL" id="JABEQM010000001">
    <property type="protein sequence ID" value="MBB2200373.1"/>
    <property type="molecule type" value="Genomic_DNA"/>
</dbReference>
<dbReference type="PANTHER" id="PTHR23531:SF1">
    <property type="entry name" value="QUINOLENE RESISTANCE PROTEIN NORA"/>
    <property type="match status" value="1"/>
</dbReference>
<feature type="transmembrane region" description="Helical" evidence="4">
    <location>
        <begin position="360"/>
        <end position="381"/>
    </location>
</feature>
<keyword evidence="2 4" id="KW-1133">Transmembrane helix</keyword>